<dbReference type="InterPro" id="IPR035919">
    <property type="entry name" value="EAL_sf"/>
</dbReference>
<evidence type="ECO:0000259" key="3">
    <source>
        <dbReference type="PROSITE" id="PS50887"/>
    </source>
</evidence>
<dbReference type="AlphaFoldDB" id="A0A1X7PFD6"/>
<dbReference type="SMART" id="SM00052">
    <property type="entry name" value="EAL"/>
    <property type="match status" value="1"/>
</dbReference>
<dbReference type="NCBIfam" id="TIGR00254">
    <property type="entry name" value="GGDEF"/>
    <property type="match status" value="1"/>
</dbReference>
<dbReference type="PROSITE" id="PS50883">
    <property type="entry name" value="EAL"/>
    <property type="match status" value="1"/>
</dbReference>
<protein>
    <submittedName>
        <fullName evidence="4">Diguanylate cyclase (GGDEF) domain-containing protein</fullName>
    </submittedName>
</protein>
<name>A0A1X7PFD6_9MICO</name>
<proteinExistence type="predicted"/>
<feature type="transmembrane region" description="Helical" evidence="1">
    <location>
        <begin position="12"/>
        <end position="34"/>
    </location>
</feature>
<dbReference type="Gene3D" id="3.20.20.450">
    <property type="entry name" value="EAL domain"/>
    <property type="match status" value="1"/>
</dbReference>
<gene>
    <name evidence="4" type="ORF">SAMN06295885_3327</name>
</gene>
<dbReference type="SMART" id="SM00267">
    <property type="entry name" value="GGDEF"/>
    <property type="match status" value="1"/>
</dbReference>
<sequence>MQRTHGLGPLDVVIAGLFGLLALGLIVNSTVLLLSAPPGSWAFVIAFGVAVALTASLRIELGRRSGMPTAGLTVTLLVVLQPGVDPLRLVGVWTAATLVAQLVQTRSPAVAAYVTGLGALAAIAYLVVFDALRAVVTAPVALLAATLVFLMIVLAVDFVRQRGRWSLDSTFGFSALVPSRLLLLVLLLWALATTIWFLDSVVVPAMADDPGIEQSPMLLLGIGALVFSVAKRIEVRRVRRRLAGVLDAALELPWGGASQAEGAIIAHARTSIEADRIEVRDEPASGSEIGSVMLLPDGRTRYVVASKRVSAVPFDTEDEQILDALAHMGTDTLGARDDVESLRRYVDRDPLTGLPNQRAFQKALAAYNRDRRPFEGIAVLFLDLDDFKDLNDGRGHHVGDKMLRLVGQRLGGITAEGGFAARIGGDEFVLILRGLHSADDARRRAEALIETVSASETVDGDTLAPVVSVGVAFSAHEERDPSTIVIEADRSMLALKRSRSRAGRERSSAIDVTSVLVDPLREAAARAVREGTLDLAFQPIVELATNRIWAFEALLRLDDPIVGSIPPAVLIPKVRELDLLDELTVQVVEKAMAAAESFRDTGVGVDCMTVNVDLEQLAPDRLGDRLAGVPARFPGIRLCVELNERSLDDATDELRAHAQRLRDVGVLIALDDYGAQGSSAVSIATFPLDIVKLDRALITDLATELRKREIVRAMQSYSVAVGVRVIVEGAEDAETIALLRELGVTDVQGYVFGRPDTRTGAEHRLLTTGSVAAHSLD</sequence>
<dbReference type="PANTHER" id="PTHR44757:SF2">
    <property type="entry name" value="BIOFILM ARCHITECTURE MAINTENANCE PROTEIN MBAA"/>
    <property type="match status" value="1"/>
</dbReference>
<keyword evidence="1" id="KW-1133">Transmembrane helix</keyword>
<dbReference type="EMBL" id="FXBM01000003">
    <property type="protein sequence ID" value="SMH49472.1"/>
    <property type="molecule type" value="Genomic_DNA"/>
</dbReference>
<dbReference type="OrthoDB" id="23692at2"/>
<dbReference type="Pfam" id="PF00563">
    <property type="entry name" value="EAL"/>
    <property type="match status" value="1"/>
</dbReference>
<dbReference type="CDD" id="cd01949">
    <property type="entry name" value="GGDEF"/>
    <property type="match status" value="1"/>
</dbReference>
<dbReference type="SUPFAM" id="SSF55073">
    <property type="entry name" value="Nucleotide cyclase"/>
    <property type="match status" value="1"/>
</dbReference>
<feature type="transmembrane region" description="Helical" evidence="1">
    <location>
        <begin position="40"/>
        <end position="59"/>
    </location>
</feature>
<feature type="transmembrane region" description="Helical" evidence="1">
    <location>
        <begin position="171"/>
        <end position="197"/>
    </location>
</feature>
<dbReference type="InterPro" id="IPR029787">
    <property type="entry name" value="Nucleotide_cyclase"/>
</dbReference>
<dbReference type="PROSITE" id="PS50887">
    <property type="entry name" value="GGDEF"/>
    <property type="match status" value="1"/>
</dbReference>
<feature type="transmembrane region" description="Helical" evidence="1">
    <location>
        <begin position="110"/>
        <end position="128"/>
    </location>
</feature>
<reference evidence="5" key="1">
    <citation type="submission" date="2017-04" db="EMBL/GenBank/DDBJ databases">
        <authorList>
            <person name="Varghese N."/>
            <person name="Submissions S."/>
        </authorList>
    </citation>
    <scope>NUCLEOTIDE SEQUENCE [LARGE SCALE GENOMIC DNA]</scope>
    <source>
        <strain evidence="5">VKM Ac-2121</strain>
    </source>
</reference>
<dbReference type="STRING" id="1891671.SAMN06295885_3327"/>
<keyword evidence="1" id="KW-0472">Membrane</keyword>
<feature type="domain" description="EAL" evidence="2">
    <location>
        <begin position="513"/>
        <end position="769"/>
    </location>
</feature>
<dbReference type="SUPFAM" id="SSF141868">
    <property type="entry name" value="EAL domain-like"/>
    <property type="match status" value="1"/>
</dbReference>
<dbReference type="Pfam" id="PF00990">
    <property type="entry name" value="GGDEF"/>
    <property type="match status" value="1"/>
</dbReference>
<dbReference type="Proteomes" id="UP000193711">
    <property type="component" value="Unassembled WGS sequence"/>
</dbReference>
<evidence type="ECO:0000256" key="1">
    <source>
        <dbReference type="SAM" id="Phobius"/>
    </source>
</evidence>
<keyword evidence="1" id="KW-0812">Transmembrane</keyword>
<evidence type="ECO:0000259" key="2">
    <source>
        <dbReference type="PROSITE" id="PS50883"/>
    </source>
</evidence>
<dbReference type="InterPro" id="IPR052155">
    <property type="entry name" value="Biofilm_reg_signaling"/>
</dbReference>
<evidence type="ECO:0000313" key="5">
    <source>
        <dbReference type="Proteomes" id="UP000193711"/>
    </source>
</evidence>
<dbReference type="RefSeq" id="WP_085477707.1">
    <property type="nucleotide sequence ID" value="NZ_FXBM01000003.1"/>
</dbReference>
<dbReference type="PANTHER" id="PTHR44757">
    <property type="entry name" value="DIGUANYLATE CYCLASE DGCP"/>
    <property type="match status" value="1"/>
</dbReference>
<dbReference type="CDD" id="cd01948">
    <property type="entry name" value="EAL"/>
    <property type="match status" value="1"/>
</dbReference>
<dbReference type="InterPro" id="IPR000160">
    <property type="entry name" value="GGDEF_dom"/>
</dbReference>
<accession>A0A1X7PFD6</accession>
<feature type="domain" description="GGDEF" evidence="3">
    <location>
        <begin position="375"/>
        <end position="512"/>
    </location>
</feature>
<evidence type="ECO:0000313" key="4">
    <source>
        <dbReference type="EMBL" id="SMH49472.1"/>
    </source>
</evidence>
<organism evidence="4 5">
    <name type="scientific">Rathayibacter oskolensis</name>
    <dbReference type="NCBI Taxonomy" id="1891671"/>
    <lineage>
        <taxon>Bacteria</taxon>
        <taxon>Bacillati</taxon>
        <taxon>Actinomycetota</taxon>
        <taxon>Actinomycetes</taxon>
        <taxon>Micrococcales</taxon>
        <taxon>Microbacteriaceae</taxon>
        <taxon>Rathayibacter</taxon>
    </lineage>
</organism>
<feature type="transmembrane region" description="Helical" evidence="1">
    <location>
        <begin position="134"/>
        <end position="159"/>
    </location>
</feature>
<dbReference type="InterPro" id="IPR001633">
    <property type="entry name" value="EAL_dom"/>
</dbReference>
<dbReference type="Gene3D" id="3.30.70.270">
    <property type="match status" value="1"/>
</dbReference>
<keyword evidence="5" id="KW-1185">Reference proteome</keyword>
<dbReference type="InterPro" id="IPR043128">
    <property type="entry name" value="Rev_trsase/Diguanyl_cyclase"/>
</dbReference>